<comment type="pathway">
    <text evidence="5">Amino-acid degradation; L-histidine degradation into L-glutamate; L-glutamate from N-formimidoyl-L-glutamate (hydrolase route): step 1/1.</text>
</comment>
<protein>
    <recommendedName>
        <fullName evidence="5 6">Formimidoylglutamase</fullName>
        <ecNumber evidence="5 6">3.5.3.8</ecNumber>
    </recommendedName>
    <alternativeName>
        <fullName evidence="5">Formiminoglutamase</fullName>
    </alternativeName>
    <alternativeName>
        <fullName evidence="5">Formiminoglutamate hydrolase</fullName>
    </alternativeName>
</protein>
<dbReference type="PANTHER" id="PTHR11358:SF35">
    <property type="entry name" value="FORMIMIDOYLGLUTAMASE"/>
    <property type="match status" value="1"/>
</dbReference>
<dbReference type="PANTHER" id="PTHR11358">
    <property type="entry name" value="ARGINASE/AGMATINASE"/>
    <property type="match status" value="1"/>
</dbReference>
<comment type="cofactor">
    <cofactor evidence="5 7">
        <name>Mn(2+)</name>
        <dbReference type="ChEBI" id="CHEBI:29035"/>
    </cofactor>
    <text evidence="5 7">Binds 2 manganese ions per subunit.</text>
</comment>
<comment type="similarity">
    <text evidence="5 8">Belongs to the arginase family.</text>
</comment>
<comment type="function">
    <text evidence="5">Catalyzes the conversion of N-formimidoyl-L-glutamate to L-glutamate and formamide.</text>
</comment>
<dbReference type="InterPro" id="IPR005923">
    <property type="entry name" value="HutG"/>
</dbReference>
<feature type="region of interest" description="Disordered" evidence="9">
    <location>
        <begin position="1"/>
        <end position="38"/>
    </location>
</feature>
<evidence type="ECO:0000256" key="4">
    <source>
        <dbReference type="ARBA" id="ARBA00023211"/>
    </source>
</evidence>
<evidence type="ECO:0000256" key="6">
    <source>
        <dbReference type="NCBIfam" id="TIGR01227"/>
    </source>
</evidence>
<keyword evidence="11" id="KW-1185">Reference proteome</keyword>
<evidence type="ECO:0000256" key="3">
    <source>
        <dbReference type="ARBA" id="ARBA00022808"/>
    </source>
</evidence>
<dbReference type="GO" id="GO:0033389">
    <property type="term" value="P:putrescine biosynthetic process from arginine, via agmatine"/>
    <property type="evidence" value="ECO:0007669"/>
    <property type="project" value="TreeGrafter"/>
</dbReference>
<dbReference type="GO" id="GO:0050415">
    <property type="term" value="F:formimidoylglutamase activity"/>
    <property type="evidence" value="ECO:0007669"/>
    <property type="project" value="UniProtKB-UniRule"/>
</dbReference>
<accession>C7NK07</accession>
<sequence length="317" mass="33441">MSEQRSTSWTGRDDGPGPEHRRWHHIATGSAGPGEGRGPHVGIVGFASDEGVRRNSGRQGAAEAPPLLRAALAGLAAHRPFTLTDHGDTGYDGQDLEAGHDAVGDVIATSLDADDLTVVLGGGHETAWGCYLGRARSQRFGADEAMGRTVVVNLDAHFDLRQAGRPSSGTPFLQMARAEQEAGRHLDYAVVGIAEPSNTTVLFDTARQLGVRWLTDVDSTEERALAFLDEVLAVADHVHLEIDLDVLPADIAPGVSAPAAVGVPMRTTSAVVRHLAASGKLRIVDVAEYNPRYDVDSRTAKAAARLVADIVHALPGA</sequence>
<dbReference type="HOGENOM" id="CLU_039478_2_0_11"/>
<dbReference type="InterPro" id="IPR023696">
    <property type="entry name" value="Ureohydrolase_dom_sf"/>
</dbReference>
<dbReference type="PROSITE" id="PS51409">
    <property type="entry name" value="ARGINASE_2"/>
    <property type="match status" value="1"/>
</dbReference>
<keyword evidence="3 5" id="KW-0369">Histidine metabolism</keyword>
<feature type="binding site" evidence="5 7">
    <location>
        <position position="155"/>
    </location>
    <ligand>
        <name>Mn(2+)</name>
        <dbReference type="ChEBI" id="CHEBI:29035"/>
        <label>1</label>
    </ligand>
</feature>
<feature type="binding site" evidence="7">
    <location>
        <position position="245"/>
    </location>
    <ligand>
        <name>Mn(2+)</name>
        <dbReference type="ChEBI" id="CHEBI:29035"/>
        <label>1</label>
    </ligand>
</feature>
<feature type="binding site" evidence="5">
    <location>
        <position position="157"/>
    </location>
    <ligand>
        <name>Mn(2+)</name>
        <dbReference type="ChEBI" id="CHEBI:29035"/>
        <label>2</label>
    </ligand>
</feature>
<dbReference type="STRING" id="478801.Ksed_03170"/>
<dbReference type="Proteomes" id="UP000006666">
    <property type="component" value="Chromosome"/>
</dbReference>
<evidence type="ECO:0000256" key="7">
    <source>
        <dbReference type="PIRSR" id="PIRSR036979-1"/>
    </source>
</evidence>
<comment type="catalytic activity">
    <reaction evidence="5">
        <text>N-formimidoyl-L-glutamate + H2O = formamide + L-glutamate</text>
        <dbReference type="Rhea" id="RHEA:22492"/>
        <dbReference type="ChEBI" id="CHEBI:15377"/>
        <dbReference type="ChEBI" id="CHEBI:16397"/>
        <dbReference type="ChEBI" id="CHEBI:29985"/>
        <dbReference type="ChEBI" id="CHEBI:58928"/>
        <dbReference type="EC" id="3.5.3.8"/>
    </reaction>
</comment>
<proteinExistence type="inferred from homology"/>
<dbReference type="AlphaFoldDB" id="C7NK07"/>
<evidence type="ECO:0000313" key="10">
    <source>
        <dbReference type="EMBL" id="ACV05394.1"/>
    </source>
</evidence>
<evidence type="ECO:0000313" key="11">
    <source>
        <dbReference type="Proteomes" id="UP000006666"/>
    </source>
</evidence>
<organism evidence="10 11">
    <name type="scientific">Kytococcus sedentarius (strain ATCC 14392 / DSM 20547 / JCM 11482 / CCUG 33030 / NBRC 15357 / NCTC 11040 / CCM 314 / 541)</name>
    <name type="common">Micrococcus sedentarius</name>
    <dbReference type="NCBI Taxonomy" id="478801"/>
    <lineage>
        <taxon>Bacteria</taxon>
        <taxon>Bacillati</taxon>
        <taxon>Actinomycetota</taxon>
        <taxon>Actinomycetes</taxon>
        <taxon>Micrococcales</taxon>
        <taxon>Kytococcaceae</taxon>
        <taxon>Kytococcus</taxon>
    </lineage>
</organism>
<dbReference type="CDD" id="cd09988">
    <property type="entry name" value="Formimidoylglutamase"/>
    <property type="match status" value="1"/>
</dbReference>
<dbReference type="NCBIfam" id="TIGR01227">
    <property type="entry name" value="hutG"/>
    <property type="match status" value="1"/>
</dbReference>
<dbReference type="HAMAP" id="MF_00737">
    <property type="entry name" value="Formimidoylglutam"/>
    <property type="match status" value="1"/>
</dbReference>
<feature type="binding site" evidence="5">
    <location>
        <position position="124"/>
    </location>
    <ligand>
        <name>Mn(2+)</name>
        <dbReference type="ChEBI" id="CHEBI:29035"/>
        <label>1</label>
    </ligand>
</feature>
<dbReference type="PRINTS" id="PR00116">
    <property type="entry name" value="ARGINASE"/>
</dbReference>
<name>C7NK07_KYTSD</name>
<reference evidence="10 11" key="1">
    <citation type="journal article" date="2009" name="Stand. Genomic Sci.">
        <title>Complete genome sequence of Kytococcus sedentarius type strain (541).</title>
        <authorList>
            <person name="Sims D."/>
            <person name="Brettin T."/>
            <person name="Detter J.C."/>
            <person name="Han C."/>
            <person name="Lapidus A."/>
            <person name="Copeland A."/>
            <person name="Glavina Del Rio T."/>
            <person name="Nolan M."/>
            <person name="Chen F."/>
            <person name="Lucas S."/>
            <person name="Tice H."/>
            <person name="Cheng J.F."/>
            <person name="Bruce D."/>
            <person name="Goodwin L."/>
            <person name="Pitluck S."/>
            <person name="Ovchinnikova G."/>
            <person name="Pati A."/>
            <person name="Ivanova N."/>
            <person name="Mavrommatis K."/>
            <person name="Chen A."/>
            <person name="Palaniappan K."/>
            <person name="D'haeseleer P."/>
            <person name="Chain P."/>
            <person name="Bristow J."/>
            <person name="Eisen J.A."/>
            <person name="Markowitz V."/>
            <person name="Hugenholtz P."/>
            <person name="Schneider S."/>
            <person name="Goker M."/>
            <person name="Pukall R."/>
            <person name="Kyrpides N.C."/>
            <person name="Klenk H.P."/>
        </authorList>
    </citation>
    <scope>NUCLEOTIDE SEQUENCE [LARGE SCALE GENOMIC DNA]</scope>
    <source>
        <strain evidence="11">ATCC 14392 / DSM 20547 / JCM 11482 / CCUG 33030 / NBRC 15357 / NCTC 11040 / CCM 314 / 541</strain>
    </source>
</reference>
<dbReference type="SUPFAM" id="SSF52768">
    <property type="entry name" value="Arginase/deacetylase"/>
    <property type="match status" value="1"/>
</dbReference>
<dbReference type="EC" id="3.5.3.8" evidence="5 6"/>
<dbReference type="Gene3D" id="3.40.800.10">
    <property type="entry name" value="Ureohydrolase domain"/>
    <property type="match status" value="1"/>
</dbReference>
<dbReference type="RefSeq" id="WP_012801812.1">
    <property type="nucleotide sequence ID" value="NC_013169.1"/>
</dbReference>
<evidence type="ECO:0000256" key="8">
    <source>
        <dbReference type="PROSITE-ProRule" id="PRU00742"/>
    </source>
</evidence>
<dbReference type="GO" id="GO:0019556">
    <property type="term" value="P:L-histidine catabolic process to glutamate and formamide"/>
    <property type="evidence" value="ECO:0007669"/>
    <property type="project" value="UniProtKB-UniRule"/>
</dbReference>
<dbReference type="GO" id="GO:0008783">
    <property type="term" value="F:agmatinase activity"/>
    <property type="evidence" value="ECO:0007669"/>
    <property type="project" value="TreeGrafter"/>
</dbReference>
<keyword evidence="2 5" id="KW-0378">Hydrolase</keyword>
<dbReference type="Pfam" id="PF00491">
    <property type="entry name" value="Arginase"/>
    <property type="match status" value="1"/>
</dbReference>
<keyword evidence="1 5" id="KW-0479">Metal-binding</keyword>
<feature type="binding site" evidence="5">
    <location>
        <position position="243"/>
    </location>
    <ligand>
        <name>Mn(2+)</name>
        <dbReference type="ChEBI" id="CHEBI:29035"/>
        <label>2</label>
    </ligand>
</feature>
<dbReference type="eggNOG" id="COG0010">
    <property type="taxonomic scope" value="Bacteria"/>
</dbReference>
<feature type="binding site" evidence="5">
    <location>
        <position position="245"/>
    </location>
    <ligand>
        <name>Mn(2+)</name>
        <dbReference type="ChEBI" id="CHEBI:29035"/>
        <label>2</label>
    </ligand>
</feature>
<dbReference type="UniPathway" id="UPA00379">
    <property type="reaction ID" value="UER00552"/>
</dbReference>
<dbReference type="EMBL" id="CP001686">
    <property type="protein sequence ID" value="ACV05394.1"/>
    <property type="molecule type" value="Genomic_DNA"/>
</dbReference>
<dbReference type="KEGG" id="kse:Ksed_03170"/>
<feature type="compositionally biased region" description="Polar residues" evidence="9">
    <location>
        <begin position="1"/>
        <end position="10"/>
    </location>
</feature>
<gene>
    <name evidence="5" type="primary">hutG</name>
    <name evidence="10" type="ordered locus">Ksed_03170</name>
</gene>
<dbReference type="InterPro" id="IPR006035">
    <property type="entry name" value="Ureohydrolase"/>
</dbReference>
<dbReference type="PIRSF" id="PIRSF036979">
    <property type="entry name" value="Arginase"/>
    <property type="match status" value="1"/>
</dbReference>
<evidence type="ECO:0000256" key="5">
    <source>
        <dbReference type="HAMAP-Rule" id="MF_00737"/>
    </source>
</evidence>
<feature type="binding site" evidence="5 7">
    <location>
        <position position="159"/>
    </location>
    <ligand>
        <name>Mn(2+)</name>
        <dbReference type="ChEBI" id="CHEBI:29035"/>
        <label>1</label>
    </ligand>
</feature>
<feature type="binding site" evidence="7">
    <location>
        <position position="157"/>
    </location>
    <ligand>
        <name>Mn(2+)</name>
        <dbReference type="ChEBI" id="CHEBI:29035"/>
        <label>1</label>
    </ligand>
</feature>
<dbReference type="GO" id="GO:0019557">
    <property type="term" value="P:L-histidine catabolic process to glutamate and formate"/>
    <property type="evidence" value="ECO:0007669"/>
    <property type="project" value="UniProtKB-UniPathway"/>
</dbReference>
<evidence type="ECO:0000256" key="1">
    <source>
        <dbReference type="ARBA" id="ARBA00022723"/>
    </source>
</evidence>
<keyword evidence="4 5" id="KW-0464">Manganese</keyword>
<feature type="binding site" evidence="5">
    <location>
        <position position="155"/>
    </location>
    <ligand>
        <name>Mn(2+)</name>
        <dbReference type="ChEBI" id="CHEBI:29035"/>
        <label>2</label>
    </ligand>
</feature>
<evidence type="ECO:0000256" key="9">
    <source>
        <dbReference type="SAM" id="MobiDB-lite"/>
    </source>
</evidence>
<feature type="binding site" evidence="5 7">
    <location>
        <position position="243"/>
    </location>
    <ligand>
        <name>Mn(2+)</name>
        <dbReference type="ChEBI" id="CHEBI:29035"/>
        <label>1</label>
    </ligand>
</feature>
<dbReference type="GO" id="GO:0030145">
    <property type="term" value="F:manganese ion binding"/>
    <property type="evidence" value="ECO:0007669"/>
    <property type="project" value="UniProtKB-UniRule"/>
</dbReference>
<feature type="binding site" evidence="7">
    <location>
        <position position="124"/>
    </location>
    <ligand>
        <name>Mn(2+)</name>
        <dbReference type="ChEBI" id="CHEBI:29035"/>
        <label>2</label>
    </ligand>
</feature>
<evidence type="ECO:0000256" key="2">
    <source>
        <dbReference type="ARBA" id="ARBA00022801"/>
    </source>
</evidence>
<feature type="compositionally biased region" description="Basic and acidic residues" evidence="9">
    <location>
        <begin position="11"/>
        <end position="20"/>
    </location>
</feature>